<reference evidence="3 4" key="1">
    <citation type="submission" date="2017-02" db="EMBL/GenBank/DDBJ databases">
        <authorList>
            <person name="Peterson S.W."/>
        </authorList>
    </citation>
    <scope>NUCLEOTIDE SEQUENCE [LARGE SCALE GENOMIC DNA]</scope>
    <source>
        <strain evidence="3 4">DSM 21481</strain>
    </source>
</reference>
<dbReference type="InterPro" id="IPR050769">
    <property type="entry name" value="NAT_camello-type"/>
</dbReference>
<dbReference type="Gene3D" id="3.40.630.30">
    <property type="match status" value="1"/>
</dbReference>
<evidence type="ECO:0000313" key="4">
    <source>
        <dbReference type="Proteomes" id="UP000189777"/>
    </source>
</evidence>
<accession>A0A1T5M3E3</accession>
<dbReference type="EMBL" id="FUZQ01000009">
    <property type="protein sequence ID" value="SKC82716.1"/>
    <property type="molecule type" value="Genomic_DNA"/>
</dbReference>
<dbReference type="CDD" id="cd04301">
    <property type="entry name" value="NAT_SF"/>
    <property type="match status" value="1"/>
</dbReference>
<keyword evidence="4" id="KW-1185">Reference proteome</keyword>
<evidence type="ECO:0000313" key="3">
    <source>
        <dbReference type="EMBL" id="SKC82716.1"/>
    </source>
</evidence>
<dbReference type="InterPro" id="IPR016181">
    <property type="entry name" value="Acyl_CoA_acyltransferase"/>
</dbReference>
<dbReference type="PANTHER" id="PTHR13947:SF37">
    <property type="entry name" value="LD18367P"/>
    <property type="match status" value="1"/>
</dbReference>
<dbReference type="SUPFAM" id="SSF55729">
    <property type="entry name" value="Acyl-CoA N-acyltransferases (Nat)"/>
    <property type="match status" value="1"/>
</dbReference>
<evidence type="ECO:0000259" key="2">
    <source>
        <dbReference type="PROSITE" id="PS51186"/>
    </source>
</evidence>
<dbReference type="AlphaFoldDB" id="A0A1T5M3E3"/>
<keyword evidence="1 3" id="KW-0808">Transferase</keyword>
<proteinExistence type="predicted"/>
<dbReference type="InterPro" id="IPR000182">
    <property type="entry name" value="GNAT_dom"/>
</dbReference>
<dbReference type="Pfam" id="PF00583">
    <property type="entry name" value="Acetyltransf_1"/>
    <property type="match status" value="1"/>
</dbReference>
<dbReference type="Proteomes" id="UP000189777">
    <property type="component" value="Unassembled WGS sequence"/>
</dbReference>
<organism evidence="3 4">
    <name type="scientific">Krasilnikoviella flava</name>
    <dbReference type="NCBI Taxonomy" id="526729"/>
    <lineage>
        <taxon>Bacteria</taxon>
        <taxon>Bacillati</taxon>
        <taxon>Actinomycetota</taxon>
        <taxon>Actinomycetes</taxon>
        <taxon>Micrococcales</taxon>
        <taxon>Promicromonosporaceae</taxon>
        <taxon>Krasilnikoviella</taxon>
    </lineage>
</organism>
<feature type="domain" description="N-acetyltransferase" evidence="2">
    <location>
        <begin position="40"/>
        <end position="208"/>
    </location>
</feature>
<protein>
    <submittedName>
        <fullName evidence="3">Acetyltransferase (GNAT) family protein</fullName>
    </submittedName>
</protein>
<dbReference type="GO" id="GO:0008080">
    <property type="term" value="F:N-acetyltransferase activity"/>
    <property type="evidence" value="ECO:0007669"/>
    <property type="project" value="InterPro"/>
</dbReference>
<gene>
    <name evidence="3" type="ORF">SAMN04324258_4443</name>
</gene>
<dbReference type="PROSITE" id="PS51186">
    <property type="entry name" value="GNAT"/>
    <property type="match status" value="1"/>
</dbReference>
<sequence>MPSLAGMTTGLRIEPAGVGRFDDVVTMLNPRGRPQACWCLHWRQPRGSSVDGRRDHLRDLSGRTPAPGLLAFLPDPERGEGEAVVGWVGLAPVSASTSLQHSRVLPRVDPAEWSTTWAVMCFVVRPGYRRRGIARALLAASVDYARDHGAHAVQGFPVEPEPGRRVPVGAAFVGTVGLFESVGFDRVGDTSATSGRLPRWVLRRELVS</sequence>
<name>A0A1T5M3E3_9MICO</name>
<dbReference type="STRING" id="526729.SAMN04324258_4443"/>
<dbReference type="PANTHER" id="PTHR13947">
    <property type="entry name" value="GNAT FAMILY N-ACETYLTRANSFERASE"/>
    <property type="match status" value="1"/>
</dbReference>
<evidence type="ECO:0000256" key="1">
    <source>
        <dbReference type="ARBA" id="ARBA00022679"/>
    </source>
</evidence>